<dbReference type="RefSeq" id="WP_060594779.1">
    <property type="nucleotide sequence ID" value="NZ_CP031418.1"/>
</dbReference>
<dbReference type="PANTHER" id="PTHR33993">
    <property type="entry name" value="GLYOXALASE-RELATED"/>
    <property type="match status" value="1"/>
</dbReference>
<dbReference type="CDD" id="cd07247">
    <property type="entry name" value="SgaA_N_like"/>
    <property type="match status" value="2"/>
</dbReference>
<evidence type="ECO:0000313" key="2">
    <source>
        <dbReference type="EMBL" id="CRY83667.1"/>
    </source>
</evidence>
<geneLocation type="plasmid" evidence="2">
    <name>2</name>
</geneLocation>
<keyword evidence="2" id="KW-0614">Plasmid</keyword>
<evidence type="ECO:0000313" key="3">
    <source>
        <dbReference type="Proteomes" id="UP000057820"/>
    </source>
</evidence>
<gene>
    <name evidence="2" type="ORF">ERS450000_05620</name>
</gene>
<dbReference type="InterPro" id="IPR004360">
    <property type="entry name" value="Glyas_Fos-R_dOase_dom"/>
</dbReference>
<accession>A0A0H5P7M2</accession>
<dbReference type="InterPro" id="IPR029068">
    <property type="entry name" value="Glyas_Bleomycin-R_OHBP_Dase"/>
</dbReference>
<dbReference type="PROSITE" id="PS51819">
    <property type="entry name" value="VOC"/>
    <property type="match status" value="2"/>
</dbReference>
<dbReference type="EMBL" id="LN868939">
    <property type="protein sequence ID" value="CRY83667.1"/>
    <property type="molecule type" value="Genomic_DNA"/>
</dbReference>
<organism evidence="2 3">
    <name type="scientific">Nocardia farcinica</name>
    <dbReference type="NCBI Taxonomy" id="37329"/>
    <lineage>
        <taxon>Bacteria</taxon>
        <taxon>Bacillati</taxon>
        <taxon>Actinomycetota</taxon>
        <taxon>Actinomycetes</taxon>
        <taxon>Mycobacteriales</taxon>
        <taxon>Nocardiaceae</taxon>
        <taxon>Nocardia</taxon>
    </lineage>
</organism>
<dbReference type="KEGG" id="nfr:ERS450000_05620"/>
<feature type="domain" description="VOC" evidence="1">
    <location>
        <begin position="7"/>
        <end position="121"/>
    </location>
</feature>
<proteinExistence type="predicted"/>
<sequence>MTTKPGDPVWVDLFTSDPEGAVAFYGGLFGWTADRAEEFGGYLTFRKDGKAVAGGMGKTEADADAPDQWTIYLSAADARATAAAAATHGGTVVVPAIDVGDLGTMVVLGDPGGAGVGVWQAGTFPGIETSAMVEGGRWRDHAGAPSWFELHTTEYEKALAFYRDVFGWADTFEMPGAPDFRYTTIHSTSPMLGGVMDAAVVDPAQRMSGWTVYFGAEDVDATVAKAVDLGGRVLHPAEDSPYGRMAVLADPTGARFCVGGDVPGS</sequence>
<dbReference type="Proteomes" id="UP000057820">
    <property type="component" value="Plasmid 2"/>
</dbReference>
<reference evidence="3" key="1">
    <citation type="submission" date="2015-03" db="EMBL/GenBank/DDBJ databases">
        <authorList>
            <consortium name="Pathogen Informatics"/>
        </authorList>
    </citation>
    <scope>NUCLEOTIDE SEQUENCE [LARGE SCALE GENOMIC DNA]</scope>
    <source>
        <strain evidence="3">NCTC11134</strain>
        <plasmid evidence="3">2</plasmid>
    </source>
</reference>
<evidence type="ECO:0000259" key="1">
    <source>
        <dbReference type="PROSITE" id="PS51819"/>
    </source>
</evidence>
<feature type="domain" description="VOC" evidence="1">
    <location>
        <begin position="144"/>
        <end position="261"/>
    </location>
</feature>
<protein>
    <submittedName>
        <fullName evidence="2">27 kDa antigen Cfp30B</fullName>
    </submittedName>
</protein>
<dbReference type="Pfam" id="PF18029">
    <property type="entry name" value="Glyoxalase_6"/>
    <property type="match status" value="1"/>
</dbReference>
<dbReference type="InterPro" id="IPR041581">
    <property type="entry name" value="Glyoxalase_6"/>
</dbReference>
<dbReference type="AlphaFoldDB" id="A0A0H5P7M2"/>
<dbReference type="InterPro" id="IPR037523">
    <property type="entry name" value="VOC_core"/>
</dbReference>
<name>A0A0H5P7M2_NOCFR</name>
<dbReference type="InterPro" id="IPR052164">
    <property type="entry name" value="Anthracycline_SecMetBiosynth"/>
</dbReference>
<dbReference type="Gene3D" id="3.10.180.10">
    <property type="entry name" value="2,3-Dihydroxybiphenyl 1,2-Dioxygenase, domain 1"/>
    <property type="match status" value="2"/>
</dbReference>
<dbReference type="Pfam" id="PF00903">
    <property type="entry name" value="Glyoxalase"/>
    <property type="match status" value="1"/>
</dbReference>
<dbReference type="SUPFAM" id="SSF54593">
    <property type="entry name" value="Glyoxalase/Bleomycin resistance protein/Dihydroxybiphenyl dioxygenase"/>
    <property type="match status" value="2"/>
</dbReference>
<dbReference type="PANTHER" id="PTHR33993:SF10">
    <property type="entry name" value="CONSERVED PROTEIN"/>
    <property type="match status" value="1"/>
</dbReference>